<evidence type="ECO:0000313" key="1">
    <source>
        <dbReference type="EMBL" id="SIS64255.1"/>
    </source>
</evidence>
<dbReference type="Proteomes" id="UP000186684">
    <property type="component" value="Unassembled WGS sequence"/>
</dbReference>
<dbReference type="AlphaFoldDB" id="A0A1N7KRS4"/>
<protein>
    <submittedName>
        <fullName evidence="1">Uncharacterized protein</fullName>
    </submittedName>
</protein>
<dbReference type="EMBL" id="FTOQ01000002">
    <property type="protein sequence ID" value="SIS64255.1"/>
    <property type="molecule type" value="Genomic_DNA"/>
</dbReference>
<gene>
    <name evidence="1" type="ORF">SAMN05421759_1027</name>
</gene>
<keyword evidence="2" id="KW-1185">Reference proteome</keyword>
<name>A0A1N7KRS4_9RHOB</name>
<dbReference type="STRING" id="633194.SAMN05421759_1027"/>
<reference evidence="2" key="1">
    <citation type="submission" date="2017-01" db="EMBL/GenBank/DDBJ databases">
        <authorList>
            <person name="Varghese N."/>
            <person name="Submissions S."/>
        </authorList>
    </citation>
    <scope>NUCLEOTIDE SEQUENCE [LARGE SCALE GENOMIC DNA]</scope>
    <source>
        <strain evidence="2">DSM 29430</strain>
    </source>
</reference>
<organism evidence="1 2">
    <name type="scientific">Roseivivax lentus</name>
    <dbReference type="NCBI Taxonomy" id="633194"/>
    <lineage>
        <taxon>Bacteria</taxon>
        <taxon>Pseudomonadati</taxon>
        <taxon>Pseudomonadota</taxon>
        <taxon>Alphaproteobacteria</taxon>
        <taxon>Rhodobacterales</taxon>
        <taxon>Roseobacteraceae</taxon>
        <taxon>Roseivivax</taxon>
    </lineage>
</organism>
<proteinExistence type="predicted"/>
<evidence type="ECO:0000313" key="2">
    <source>
        <dbReference type="Proteomes" id="UP000186684"/>
    </source>
</evidence>
<sequence>MRELLDLDCSALPREAQPVHDYIEVSMKATRRKPGPTCR</sequence>
<accession>A0A1N7KRS4</accession>